<dbReference type="InterPro" id="IPR036514">
    <property type="entry name" value="SGNH_hydro_sf"/>
</dbReference>
<dbReference type="Pfam" id="PF00326">
    <property type="entry name" value="Peptidase_S9"/>
    <property type="match status" value="1"/>
</dbReference>
<evidence type="ECO:0000259" key="1">
    <source>
        <dbReference type="Pfam" id="PF00326"/>
    </source>
</evidence>
<feature type="domain" description="Peptidase S9 prolyl oligopeptidase catalytic" evidence="1">
    <location>
        <begin position="405"/>
        <end position="540"/>
    </location>
</feature>
<protein>
    <submittedName>
        <fullName evidence="3">GDSL-type esterase/lipase family protein</fullName>
    </submittedName>
</protein>
<dbReference type="InterPro" id="IPR001375">
    <property type="entry name" value="Peptidase_S9_cat"/>
</dbReference>
<dbReference type="SUPFAM" id="SSF53474">
    <property type="entry name" value="alpha/beta-Hydrolases"/>
    <property type="match status" value="1"/>
</dbReference>
<proteinExistence type="predicted"/>
<evidence type="ECO:0000313" key="4">
    <source>
        <dbReference type="Proteomes" id="UP001596108"/>
    </source>
</evidence>
<feature type="domain" description="SGNH hydrolase-type esterase" evidence="2">
    <location>
        <begin position="19"/>
        <end position="222"/>
    </location>
</feature>
<comment type="caution">
    <text evidence="3">The sequence shown here is derived from an EMBL/GenBank/DDBJ whole genome shotgun (WGS) entry which is preliminary data.</text>
</comment>
<name>A0ABW0QUW4_9BACL</name>
<accession>A0ABW0QUW4</accession>
<organism evidence="3 4">
    <name type="scientific">Cohnella yongneupensis</name>
    <dbReference type="NCBI Taxonomy" id="425006"/>
    <lineage>
        <taxon>Bacteria</taxon>
        <taxon>Bacillati</taxon>
        <taxon>Bacillota</taxon>
        <taxon>Bacilli</taxon>
        <taxon>Bacillales</taxon>
        <taxon>Paenibacillaceae</taxon>
        <taxon>Cohnella</taxon>
    </lineage>
</organism>
<dbReference type="CDD" id="cd01834">
    <property type="entry name" value="SGNH_hydrolase_like_2"/>
    <property type="match status" value="1"/>
</dbReference>
<dbReference type="PANTHER" id="PTHR30383">
    <property type="entry name" value="THIOESTERASE 1/PROTEASE 1/LYSOPHOSPHOLIPASE L1"/>
    <property type="match status" value="1"/>
</dbReference>
<dbReference type="InterPro" id="IPR029058">
    <property type="entry name" value="AB_hydrolase_fold"/>
</dbReference>
<dbReference type="InterPro" id="IPR013830">
    <property type="entry name" value="SGNH_hydro"/>
</dbReference>
<gene>
    <name evidence="3" type="ORF">ACFPQ4_01125</name>
</gene>
<dbReference type="Gene3D" id="3.40.50.1820">
    <property type="entry name" value="alpha/beta hydrolase"/>
    <property type="match status" value="1"/>
</dbReference>
<dbReference type="PANTHER" id="PTHR30383:SF5">
    <property type="entry name" value="SGNH HYDROLASE-TYPE ESTERASE DOMAIN-CONTAINING PROTEIN"/>
    <property type="match status" value="1"/>
</dbReference>
<reference evidence="4" key="1">
    <citation type="journal article" date="2019" name="Int. J. Syst. Evol. Microbiol.">
        <title>The Global Catalogue of Microorganisms (GCM) 10K type strain sequencing project: providing services to taxonomists for standard genome sequencing and annotation.</title>
        <authorList>
            <consortium name="The Broad Institute Genomics Platform"/>
            <consortium name="The Broad Institute Genome Sequencing Center for Infectious Disease"/>
            <person name="Wu L."/>
            <person name="Ma J."/>
        </authorList>
    </citation>
    <scope>NUCLEOTIDE SEQUENCE [LARGE SCALE GENOMIC DNA]</scope>
    <source>
        <strain evidence="4">CGMCC 1.18578</strain>
    </source>
</reference>
<dbReference type="Pfam" id="PF13472">
    <property type="entry name" value="Lipase_GDSL_2"/>
    <property type="match status" value="1"/>
</dbReference>
<dbReference type="Proteomes" id="UP001596108">
    <property type="component" value="Unassembled WGS sequence"/>
</dbReference>
<dbReference type="InterPro" id="IPR051532">
    <property type="entry name" value="Ester_Hydrolysis_Enzymes"/>
</dbReference>
<dbReference type="RefSeq" id="WP_378109876.1">
    <property type="nucleotide sequence ID" value="NZ_JBHSNC010000005.1"/>
</dbReference>
<sequence length="558" mass="62922">MKPLFQPDATLPKEQRIVFLGDSLTDNGTYIAYLDAYFRLHAPDSNITLINLGVSSETTSGLSEPSHPFPRPVVFDRLGRALEKSRPDWVLVCYGLNDGIYYPFSEKRFAAYRDGMLRLLRTIRAYGAKAIALTPPPFDALSVQEPERLQPEGESEYSYDRAYAQYETVMQRYADWILSLDDSEADGVVNIHGPMLAQVAAARRVDPGYRSGDGVHPNARGHWEMAKEILRALFNVTLERTPDDVTDDEPQSKVYALVQQRHQLMSAAWKEHVGHTNPSKAEHAKPLPEALAASEELEDRIRQAVSEHPEERRRLRESEWRGCKRLDFMLGGREGLLVLPKTPAAGNPWIWRAEFFDAFASADEALLRQGWSIAYYRLSDMYGSPGAVERMRDFQRDMTETCGLADKTVLFGFSRGGLYSFNYAATYPEQVALLYLDAPAVDLRRWPGDKSRDSFSAQAWLECLTQYGLTEDTFADARVSPIDRVEPVAAAKIPILIVTGDQDEAVPMEQNALVLAERYRQLGGEVELIIKPGGKHHPHSLSDPEPIVKFIVDRVRFV</sequence>
<dbReference type="EMBL" id="JBHSNC010000005">
    <property type="protein sequence ID" value="MFC5528064.1"/>
    <property type="molecule type" value="Genomic_DNA"/>
</dbReference>
<evidence type="ECO:0000313" key="3">
    <source>
        <dbReference type="EMBL" id="MFC5528064.1"/>
    </source>
</evidence>
<keyword evidence="4" id="KW-1185">Reference proteome</keyword>
<dbReference type="Gene3D" id="3.40.50.1110">
    <property type="entry name" value="SGNH hydrolase"/>
    <property type="match status" value="1"/>
</dbReference>
<dbReference type="SUPFAM" id="SSF52266">
    <property type="entry name" value="SGNH hydrolase"/>
    <property type="match status" value="1"/>
</dbReference>
<evidence type="ECO:0000259" key="2">
    <source>
        <dbReference type="Pfam" id="PF13472"/>
    </source>
</evidence>